<evidence type="ECO:0000256" key="1">
    <source>
        <dbReference type="SAM" id="Phobius"/>
    </source>
</evidence>
<evidence type="ECO:0000313" key="3">
    <source>
        <dbReference type="Proteomes" id="UP000325902"/>
    </source>
</evidence>
<feature type="transmembrane region" description="Helical" evidence="1">
    <location>
        <begin position="186"/>
        <end position="211"/>
    </location>
</feature>
<comment type="caution">
    <text evidence="2">The sequence shown here is derived from an EMBL/GenBank/DDBJ whole genome shotgun (WGS) entry which is preliminary data.</text>
</comment>
<dbReference type="AlphaFoldDB" id="A0A5N5DP73"/>
<dbReference type="OrthoDB" id="5381672at2759"/>
<sequence length="292" mass="31686">MMELRARSLRNSPCQKTPIYMSSYVYPDTDGSDWNESNSYILGLEDVPNKGPLTTIYTALFSNNSFLDAWSDPSYRTYVSNAVQSRYTGLCEDVLPMGPVIEAFRATYNSRTTNVCLSMDASNVEMFVAIWLSNFADADIMRAAFRMAAFMANEINFLQPAPYALSPGYTIDIDLGVDVTAPVMPLVGIIVGSILLGLFLLLLIALALFAASTPHWTDRLDAYAALKMGAAMALSTEGLAKVGISGENALDRAPGFVGDAMPESEVGRLAVGAKGPLRRRRYEASVCGVIPE</sequence>
<accession>A0A5N5DP73</accession>
<dbReference type="Proteomes" id="UP000325902">
    <property type="component" value="Unassembled WGS sequence"/>
</dbReference>
<dbReference type="EMBL" id="VCHE01000008">
    <property type="protein sequence ID" value="KAB2579141.1"/>
    <property type="molecule type" value="Genomic_DNA"/>
</dbReference>
<proteinExistence type="predicted"/>
<organism evidence="2 3">
    <name type="scientific">Lasiodiplodia theobromae</name>
    <dbReference type="NCBI Taxonomy" id="45133"/>
    <lineage>
        <taxon>Eukaryota</taxon>
        <taxon>Fungi</taxon>
        <taxon>Dikarya</taxon>
        <taxon>Ascomycota</taxon>
        <taxon>Pezizomycotina</taxon>
        <taxon>Dothideomycetes</taxon>
        <taxon>Dothideomycetes incertae sedis</taxon>
        <taxon>Botryosphaeriales</taxon>
        <taxon>Botryosphaeriaceae</taxon>
        <taxon>Lasiodiplodia</taxon>
    </lineage>
</organism>
<keyword evidence="1" id="KW-0472">Membrane</keyword>
<gene>
    <name evidence="2" type="ORF">DBV05_g2081</name>
</gene>
<reference evidence="2 3" key="1">
    <citation type="journal article" date="2019" name="Sci. Rep.">
        <title>A multi-omics analysis of the grapevine pathogen Lasiodiplodia theobromae reveals that temperature affects the expression of virulence- and pathogenicity-related genes.</title>
        <authorList>
            <person name="Felix C."/>
            <person name="Meneses R."/>
            <person name="Goncalves M.F.M."/>
            <person name="Tilleman L."/>
            <person name="Duarte A.S."/>
            <person name="Jorrin-Novo J.V."/>
            <person name="Van de Peer Y."/>
            <person name="Deforce D."/>
            <person name="Van Nieuwerburgh F."/>
            <person name="Esteves A.C."/>
            <person name="Alves A."/>
        </authorList>
    </citation>
    <scope>NUCLEOTIDE SEQUENCE [LARGE SCALE GENOMIC DNA]</scope>
    <source>
        <strain evidence="2 3">LA-SOL3</strain>
    </source>
</reference>
<keyword evidence="1" id="KW-0812">Transmembrane</keyword>
<protein>
    <submittedName>
        <fullName evidence="2">Uncharacterized protein</fullName>
    </submittedName>
</protein>
<keyword evidence="3" id="KW-1185">Reference proteome</keyword>
<name>A0A5N5DP73_9PEZI</name>
<evidence type="ECO:0000313" key="2">
    <source>
        <dbReference type="EMBL" id="KAB2579141.1"/>
    </source>
</evidence>
<keyword evidence="1" id="KW-1133">Transmembrane helix</keyword>